<evidence type="ECO:0000256" key="9">
    <source>
        <dbReference type="PROSITE-ProRule" id="PRU00282"/>
    </source>
</evidence>
<feature type="repeat" description="Solcar" evidence="9">
    <location>
        <begin position="96"/>
        <end position="184"/>
    </location>
</feature>
<evidence type="ECO:0000256" key="6">
    <source>
        <dbReference type="ARBA" id="ARBA00022989"/>
    </source>
</evidence>
<dbReference type="AlphaFoldDB" id="A0A2V1A8J5"/>
<keyword evidence="7" id="KW-0496">Mitochondrion</keyword>
<evidence type="ECO:0000256" key="2">
    <source>
        <dbReference type="ARBA" id="ARBA00006375"/>
    </source>
</evidence>
<gene>
    <name evidence="11" type="ORF">CXQ87_002014</name>
</gene>
<dbReference type="Gene3D" id="1.50.40.10">
    <property type="entry name" value="Mitochondrial carrier domain"/>
    <property type="match status" value="1"/>
</dbReference>
<dbReference type="GO" id="GO:0000064">
    <property type="term" value="F:L-ornithine transmembrane transporter activity"/>
    <property type="evidence" value="ECO:0007669"/>
    <property type="project" value="TreeGrafter"/>
</dbReference>
<dbReference type="SUPFAM" id="SSF103506">
    <property type="entry name" value="Mitochondrial carrier"/>
    <property type="match status" value="1"/>
</dbReference>
<evidence type="ECO:0000256" key="4">
    <source>
        <dbReference type="ARBA" id="ARBA00022692"/>
    </source>
</evidence>
<dbReference type="InterPro" id="IPR018108">
    <property type="entry name" value="MCP_transmembrane"/>
</dbReference>
<dbReference type="PANTHER" id="PTHR45624">
    <property type="entry name" value="MITOCHONDRIAL BASIC AMINO ACIDS TRANSPORTER-RELATED"/>
    <property type="match status" value="1"/>
</dbReference>
<keyword evidence="8 9" id="KW-0472">Membrane</keyword>
<evidence type="ECO:0000313" key="11">
    <source>
        <dbReference type="EMBL" id="PVH13896.1"/>
    </source>
</evidence>
<dbReference type="Proteomes" id="UP000244406">
    <property type="component" value="Unassembled WGS sequence"/>
</dbReference>
<dbReference type="Pfam" id="PF00153">
    <property type="entry name" value="Mito_carr"/>
    <property type="match status" value="3"/>
</dbReference>
<dbReference type="InterPro" id="IPR023395">
    <property type="entry name" value="MCP_dom_sf"/>
</dbReference>
<keyword evidence="6" id="KW-1133">Transmembrane helix</keyword>
<evidence type="ECO:0000256" key="1">
    <source>
        <dbReference type="ARBA" id="ARBA00004225"/>
    </source>
</evidence>
<accession>A0A2V1A8J5</accession>
<keyword evidence="3 10" id="KW-0813">Transport</keyword>
<evidence type="ECO:0008006" key="13">
    <source>
        <dbReference type="Google" id="ProtNLM"/>
    </source>
</evidence>
<comment type="subcellular location">
    <subcellularLocation>
        <location evidence="1">Mitochondrion membrane</location>
        <topology evidence="1">Multi-pass membrane protein</topology>
    </subcellularLocation>
</comment>
<organism evidence="11 12">
    <name type="scientific">Candidozyma duobushaemuli</name>
    <dbReference type="NCBI Taxonomy" id="1231522"/>
    <lineage>
        <taxon>Eukaryota</taxon>
        <taxon>Fungi</taxon>
        <taxon>Dikarya</taxon>
        <taxon>Ascomycota</taxon>
        <taxon>Saccharomycotina</taxon>
        <taxon>Pichiomycetes</taxon>
        <taxon>Metschnikowiaceae</taxon>
        <taxon>Candidozyma</taxon>
    </lineage>
</organism>
<dbReference type="RefSeq" id="XP_025334836.1">
    <property type="nucleotide sequence ID" value="XM_025480536.1"/>
</dbReference>
<dbReference type="PANTHER" id="PTHR45624:SF31">
    <property type="entry name" value="MITOCHONDRIAL ORNITHINE TRANSPORTER 1"/>
    <property type="match status" value="1"/>
</dbReference>
<comment type="caution">
    <text evidence="11">The sequence shown here is derived from an EMBL/GenBank/DDBJ whole genome shotgun (WGS) entry which is preliminary data.</text>
</comment>
<evidence type="ECO:0000313" key="12">
    <source>
        <dbReference type="Proteomes" id="UP000244406"/>
    </source>
</evidence>
<evidence type="ECO:0000256" key="7">
    <source>
        <dbReference type="ARBA" id="ARBA00023128"/>
    </source>
</evidence>
<evidence type="ECO:0000256" key="8">
    <source>
        <dbReference type="ARBA" id="ARBA00023136"/>
    </source>
</evidence>
<dbReference type="GO" id="GO:1990575">
    <property type="term" value="P:mitochondrial L-ornithine transmembrane transport"/>
    <property type="evidence" value="ECO:0007669"/>
    <property type="project" value="TreeGrafter"/>
</dbReference>
<name>A0A2V1A8J5_9ASCO</name>
<evidence type="ECO:0000256" key="5">
    <source>
        <dbReference type="ARBA" id="ARBA00022737"/>
    </source>
</evidence>
<reference evidence="11 12" key="1">
    <citation type="submission" date="2017-12" db="EMBL/GenBank/DDBJ databases">
        <title>Genome Sequence of the Amphotericin B-resistant Candida duobushaemulonii strain, B09383.</title>
        <authorList>
            <person name="Chow N.A."/>
            <person name="Gade L."/>
            <person name="Batra D."/>
            <person name="Rowe L.A."/>
            <person name="Loparev V.N."/>
            <person name="Litvintseva A.P."/>
        </authorList>
    </citation>
    <scope>NUCLEOTIDE SEQUENCE [LARGE SCALE GENOMIC DNA]</scope>
    <source>
        <strain evidence="11 12">B09383</strain>
    </source>
</reference>
<evidence type="ECO:0000256" key="10">
    <source>
        <dbReference type="RuleBase" id="RU000488"/>
    </source>
</evidence>
<dbReference type="PROSITE" id="PS50920">
    <property type="entry name" value="SOLCAR"/>
    <property type="match status" value="3"/>
</dbReference>
<comment type="similarity">
    <text evidence="2 10">Belongs to the mitochondrial carrier (TC 2.A.29) family.</text>
</comment>
<dbReference type="VEuPathDB" id="FungiDB:CXQ87_002014"/>
<dbReference type="GO" id="GO:0031966">
    <property type="term" value="C:mitochondrial membrane"/>
    <property type="evidence" value="ECO:0007669"/>
    <property type="project" value="UniProtKB-SubCell"/>
</dbReference>
<keyword evidence="5" id="KW-0677">Repeat</keyword>
<evidence type="ECO:0000256" key="3">
    <source>
        <dbReference type="ARBA" id="ARBA00022448"/>
    </source>
</evidence>
<protein>
    <recommendedName>
        <fullName evidence="13">Mitochondrial ornithine carrier protein</fullName>
    </recommendedName>
</protein>
<feature type="repeat" description="Solcar" evidence="9">
    <location>
        <begin position="2"/>
        <end position="86"/>
    </location>
</feature>
<proteinExistence type="inferred from homology"/>
<dbReference type="EMBL" id="PKFP01000001">
    <property type="protein sequence ID" value="PVH13896.1"/>
    <property type="molecule type" value="Genomic_DNA"/>
</dbReference>
<dbReference type="GeneID" id="37002014"/>
<sequence length="283" mass="30518">MVDPAKEVAFGAAAGCVGKLIEFPFDTVKVRLQSASSRLSTLQVVGSTFRNEGLINGFYKGIRAPMVGACMENAVLFSAFQYGQEIVKKTTNWERNGLPAVCASGAFSGFAASFVLTPVELVKCKLQVSNLHTHSKTASYGSVVARIMQNEGLFGLWHGLGSTLLREMAGTAVWFATYEESLVALKKTYPAAENTNCLLSGAAAGFMFNLSIFPVDTVKSMIQTHDVTSPASEKLKISQAVAALMSRKGGITNFYNGLSITLIRSIPANAVIFYVYEYLKTNF</sequence>
<keyword evidence="12" id="KW-1185">Reference proteome</keyword>
<dbReference type="InterPro" id="IPR050567">
    <property type="entry name" value="Mitochondrial_Carrier"/>
</dbReference>
<keyword evidence="4 9" id="KW-0812">Transmembrane</keyword>
<feature type="repeat" description="Solcar" evidence="9">
    <location>
        <begin position="192"/>
        <end position="282"/>
    </location>
</feature>